<evidence type="ECO:0000256" key="4">
    <source>
        <dbReference type="ARBA" id="ARBA00022833"/>
    </source>
</evidence>
<feature type="compositionally biased region" description="Basic and acidic residues" evidence="8">
    <location>
        <begin position="63"/>
        <end position="72"/>
    </location>
</feature>
<accession>A0A1Y2DGA9</accession>
<dbReference type="InterPro" id="IPR001623">
    <property type="entry name" value="DnaJ_domain"/>
</dbReference>
<dbReference type="GO" id="GO:0005524">
    <property type="term" value="F:ATP binding"/>
    <property type="evidence" value="ECO:0007669"/>
    <property type="project" value="InterPro"/>
</dbReference>
<dbReference type="FunFam" id="2.10.230.10:FF:000001">
    <property type="entry name" value="DnaJ subfamily A member 2"/>
    <property type="match status" value="1"/>
</dbReference>
<organism evidence="11 12">
    <name type="scientific">Leucosporidium creatinivorum</name>
    <dbReference type="NCBI Taxonomy" id="106004"/>
    <lineage>
        <taxon>Eukaryota</taxon>
        <taxon>Fungi</taxon>
        <taxon>Dikarya</taxon>
        <taxon>Basidiomycota</taxon>
        <taxon>Pucciniomycotina</taxon>
        <taxon>Microbotryomycetes</taxon>
        <taxon>Leucosporidiales</taxon>
        <taxon>Leucosporidium</taxon>
    </lineage>
</organism>
<feature type="zinc finger region" description="CR-type" evidence="7">
    <location>
        <begin position="229"/>
        <end position="310"/>
    </location>
</feature>
<dbReference type="GO" id="GO:0009408">
    <property type="term" value="P:response to heat"/>
    <property type="evidence" value="ECO:0007669"/>
    <property type="project" value="InterPro"/>
</dbReference>
<evidence type="ECO:0000256" key="8">
    <source>
        <dbReference type="SAM" id="MobiDB-lite"/>
    </source>
</evidence>
<keyword evidence="1 7" id="KW-0479">Metal-binding</keyword>
<protein>
    <recommendedName>
        <fullName evidence="6">DnaJ homolog 1, mitochondrial</fullName>
    </recommendedName>
</protein>
<feature type="domain" description="CR-type" evidence="10">
    <location>
        <begin position="229"/>
        <end position="310"/>
    </location>
</feature>
<dbReference type="PROSITE" id="PS50076">
    <property type="entry name" value="DNAJ_2"/>
    <property type="match status" value="1"/>
</dbReference>
<dbReference type="CDD" id="cd10747">
    <property type="entry name" value="DnaJ_C"/>
    <property type="match status" value="1"/>
</dbReference>
<evidence type="ECO:0000313" key="11">
    <source>
        <dbReference type="EMBL" id="ORY58333.1"/>
    </source>
</evidence>
<evidence type="ECO:0000256" key="1">
    <source>
        <dbReference type="ARBA" id="ARBA00022723"/>
    </source>
</evidence>
<dbReference type="SUPFAM" id="SSF57938">
    <property type="entry name" value="DnaJ/Hsp40 cysteine-rich domain"/>
    <property type="match status" value="1"/>
</dbReference>
<evidence type="ECO:0000313" key="12">
    <source>
        <dbReference type="Proteomes" id="UP000193467"/>
    </source>
</evidence>
<dbReference type="InterPro" id="IPR001305">
    <property type="entry name" value="HSP_DnaJ_Cys-rich_dom"/>
</dbReference>
<evidence type="ECO:0000256" key="5">
    <source>
        <dbReference type="ARBA" id="ARBA00023186"/>
    </source>
</evidence>
<dbReference type="Pfam" id="PF01556">
    <property type="entry name" value="DnaJ_C"/>
    <property type="match status" value="1"/>
</dbReference>
<evidence type="ECO:0000259" key="10">
    <source>
        <dbReference type="PROSITE" id="PS51188"/>
    </source>
</evidence>
<dbReference type="Pfam" id="PF00684">
    <property type="entry name" value="DnaJ_CXXCXGXG"/>
    <property type="match status" value="1"/>
</dbReference>
<dbReference type="PROSITE" id="PS51188">
    <property type="entry name" value="ZF_CR"/>
    <property type="match status" value="1"/>
</dbReference>
<dbReference type="InterPro" id="IPR008971">
    <property type="entry name" value="HSP40/DnaJ_pept-bd"/>
</dbReference>
<dbReference type="CDD" id="cd06257">
    <property type="entry name" value="DnaJ"/>
    <property type="match status" value="1"/>
</dbReference>
<dbReference type="EMBL" id="MCGR01000079">
    <property type="protein sequence ID" value="ORY58333.1"/>
    <property type="molecule type" value="Genomic_DNA"/>
</dbReference>
<dbReference type="FunFam" id="2.60.260.20:FF:000005">
    <property type="entry name" value="Chaperone protein dnaJ 1, mitochondrial"/>
    <property type="match status" value="1"/>
</dbReference>
<keyword evidence="2" id="KW-0677">Repeat</keyword>
<dbReference type="CDD" id="cd10719">
    <property type="entry name" value="DnaJ_zf"/>
    <property type="match status" value="1"/>
</dbReference>
<comment type="caution">
    <text evidence="11">The sequence shown here is derived from an EMBL/GenBank/DDBJ whole genome shotgun (WGS) entry which is preliminary data.</text>
</comment>
<dbReference type="GO" id="GO:0008270">
    <property type="term" value="F:zinc ion binding"/>
    <property type="evidence" value="ECO:0007669"/>
    <property type="project" value="UniProtKB-KW"/>
</dbReference>
<evidence type="ECO:0000256" key="3">
    <source>
        <dbReference type="ARBA" id="ARBA00022771"/>
    </source>
</evidence>
<keyword evidence="3 7" id="KW-0863">Zinc-finger</keyword>
<feature type="compositionally biased region" description="Polar residues" evidence="8">
    <location>
        <begin position="49"/>
        <end position="62"/>
    </location>
</feature>
<dbReference type="Pfam" id="PF00226">
    <property type="entry name" value="DnaJ"/>
    <property type="match status" value="1"/>
</dbReference>
<dbReference type="GO" id="GO:0051082">
    <property type="term" value="F:unfolded protein binding"/>
    <property type="evidence" value="ECO:0007669"/>
    <property type="project" value="InterPro"/>
</dbReference>
<dbReference type="OrthoDB" id="10256793at2759"/>
<dbReference type="InterPro" id="IPR012724">
    <property type="entry name" value="DnaJ"/>
</dbReference>
<dbReference type="AlphaFoldDB" id="A0A1Y2DGA9"/>
<dbReference type="STRING" id="106004.A0A1Y2DGA9"/>
<reference evidence="11 12" key="1">
    <citation type="submission" date="2016-07" db="EMBL/GenBank/DDBJ databases">
        <title>Pervasive Adenine N6-methylation of Active Genes in Fungi.</title>
        <authorList>
            <consortium name="DOE Joint Genome Institute"/>
            <person name="Mondo S.J."/>
            <person name="Dannebaum R.O."/>
            <person name="Kuo R.C."/>
            <person name="Labutti K."/>
            <person name="Haridas S."/>
            <person name="Kuo A."/>
            <person name="Salamov A."/>
            <person name="Ahrendt S.R."/>
            <person name="Lipzen A."/>
            <person name="Sullivan W."/>
            <person name="Andreopoulos W.B."/>
            <person name="Clum A."/>
            <person name="Lindquist E."/>
            <person name="Daum C."/>
            <person name="Ramamoorthy G.K."/>
            <person name="Gryganskyi A."/>
            <person name="Culley D."/>
            <person name="Magnuson J.K."/>
            <person name="James T.Y."/>
            <person name="O'Malley M.A."/>
            <person name="Stajich J.E."/>
            <person name="Spatafora J.W."/>
            <person name="Visel A."/>
            <person name="Grigoriev I.V."/>
        </authorList>
    </citation>
    <scope>NUCLEOTIDE SEQUENCE [LARGE SCALE GENOMIC DNA]</scope>
    <source>
        <strain evidence="11 12">62-1032</strain>
    </source>
</reference>
<dbReference type="Proteomes" id="UP000193467">
    <property type="component" value="Unassembled WGS sequence"/>
</dbReference>
<gene>
    <name evidence="11" type="ORF">BCR35DRAFT_283784</name>
</gene>
<dbReference type="SUPFAM" id="SSF46565">
    <property type="entry name" value="Chaperone J-domain"/>
    <property type="match status" value="1"/>
</dbReference>
<dbReference type="InParanoid" id="A0A1Y2DGA9"/>
<dbReference type="HAMAP" id="MF_01152">
    <property type="entry name" value="DnaJ"/>
    <property type="match status" value="1"/>
</dbReference>
<feature type="domain" description="J" evidence="9">
    <location>
        <begin position="82"/>
        <end position="146"/>
    </location>
</feature>
<dbReference type="PANTHER" id="PTHR43096:SF52">
    <property type="entry name" value="DNAJ HOMOLOG 1, MITOCHONDRIAL-RELATED"/>
    <property type="match status" value="1"/>
</dbReference>
<dbReference type="SUPFAM" id="SSF49493">
    <property type="entry name" value="HSP40/DnaJ peptide-binding domain"/>
    <property type="match status" value="2"/>
</dbReference>
<evidence type="ECO:0000256" key="7">
    <source>
        <dbReference type="PROSITE-ProRule" id="PRU00546"/>
    </source>
</evidence>
<evidence type="ECO:0000256" key="6">
    <source>
        <dbReference type="ARBA" id="ARBA00072890"/>
    </source>
</evidence>
<dbReference type="GO" id="GO:0005737">
    <property type="term" value="C:cytoplasm"/>
    <property type="evidence" value="ECO:0007669"/>
    <property type="project" value="TreeGrafter"/>
</dbReference>
<dbReference type="InterPro" id="IPR036410">
    <property type="entry name" value="HSP_DnaJ_Cys-rich_dom_sf"/>
</dbReference>
<sequence length="509" mass="53741">MARPPLISLLASPPCLCRPTGSSTPLARAASTLASSRPSPRRRSAPSLWNSNASASFGSAERSSQRVGDRSFHSTPRQLARDPYNVLGVAKDASTSDIKKSYYQLAKKFHPDSNKDKGAKEKFVEIQEAYDTLSDDKKRADFDRFGAASQQQGFDSDAYARASSSFGGAGFGDFFGGGAGSAQGSDIFESLFGAFGGRRGGSARPGQGQHVGDNIEVAINLSFLDAAKGTTRTVNVSPVVDCKPCTGSGLKPGAKKTTCRVCGGSGTRTFTIQSGFQMASTCNACAGSGEVAPEGSNCGTCNGVGKVRERKQVEVKIPPGVDEGMKIRIPEEGDAPIGGKGRTGDLFVRVNVSSSKTFTRQGTNLYQDVAVPFYTAILGGRARVATLDKDVEVKVPNGTQPGEEMVLRGRGIKKLYKDEFGDLVVRFNITIPRALSPAQKRILQQFVSETEFPGSSAYAPSASKPTQPDTPPSTPPPSPTPASPGFESQSAPPPRDESALQKRPTLAPR</sequence>
<dbReference type="InterPro" id="IPR002939">
    <property type="entry name" value="DnaJ_C"/>
</dbReference>
<proteinExistence type="inferred from homology"/>
<dbReference type="GO" id="GO:0042026">
    <property type="term" value="P:protein refolding"/>
    <property type="evidence" value="ECO:0007669"/>
    <property type="project" value="TreeGrafter"/>
</dbReference>
<dbReference type="Gene3D" id="1.10.287.110">
    <property type="entry name" value="DnaJ domain"/>
    <property type="match status" value="1"/>
</dbReference>
<dbReference type="PROSITE" id="PS00636">
    <property type="entry name" value="DNAJ_1"/>
    <property type="match status" value="1"/>
</dbReference>
<keyword evidence="5" id="KW-0143">Chaperone</keyword>
<keyword evidence="4 7" id="KW-0862">Zinc</keyword>
<evidence type="ECO:0000256" key="2">
    <source>
        <dbReference type="ARBA" id="ARBA00022737"/>
    </source>
</evidence>
<dbReference type="GO" id="GO:0031072">
    <property type="term" value="F:heat shock protein binding"/>
    <property type="evidence" value="ECO:0007669"/>
    <property type="project" value="InterPro"/>
</dbReference>
<keyword evidence="12" id="KW-1185">Reference proteome</keyword>
<feature type="region of interest" description="Disordered" evidence="8">
    <location>
        <begin position="454"/>
        <end position="509"/>
    </location>
</feature>
<dbReference type="InterPro" id="IPR036869">
    <property type="entry name" value="J_dom_sf"/>
</dbReference>
<feature type="region of interest" description="Disordered" evidence="8">
    <location>
        <begin position="19"/>
        <end position="78"/>
    </location>
</feature>
<dbReference type="Gene3D" id="2.60.260.20">
    <property type="entry name" value="Urease metallochaperone UreE, N-terminal domain"/>
    <property type="match status" value="2"/>
</dbReference>
<dbReference type="FunCoup" id="A0A1Y2DGA9">
    <property type="interactions" value="396"/>
</dbReference>
<dbReference type="Gene3D" id="2.10.230.10">
    <property type="entry name" value="Heat shock protein DnaJ, cysteine-rich domain"/>
    <property type="match status" value="1"/>
</dbReference>
<dbReference type="PRINTS" id="PR00625">
    <property type="entry name" value="JDOMAIN"/>
</dbReference>
<evidence type="ECO:0000259" key="9">
    <source>
        <dbReference type="PROSITE" id="PS50076"/>
    </source>
</evidence>
<feature type="compositionally biased region" description="Low complexity" evidence="8">
    <location>
        <begin position="22"/>
        <end position="38"/>
    </location>
</feature>
<dbReference type="InterPro" id="IPR018253">
    <property type="entry name" value="DnaJ_domain_CS"/>
</dbReference>
<feature type="compositionally biased region" description="Pro residues" evidence="8">
    <location>
        <begin position="468"/>
        <end position="482"/>
    </location>
</feature>
<name>A0A1Y2DGA9_9BASI</name>
<dbReference type="SMART" id="SM00271">
    <property type="entry name" value="DnaJ"/>
    <property type="match status" value="1"/>
</dbReference>
<dbReference type="PANTHER" id="PTHR43096">
    <property type="entry name" value="DNAJ HOMOLOG 1, MITOCHONDRIAL-RELATED"/>
    <property type="match status" value="1"/>
</dbReference>